<protein>
    <submittedName>
        <fullName evidence="1">Uncharacterized protein</fullName>
    </submittedName>
</protein>
<reference evidence="1" key="1">
    <citation type="journal article" date="2021" name="Proc. Natl. Acad. Sci. U.S.A.">
        <title>A Catalog of Tens of Thousands of Viruses from Human Metagenomes Reveals Hidden Associations with Chronic Diseases.</title>
        <authorList>
            <person name="Tisza M.J."/>
            <person name="Buck C.B."/>
        </authorList>
    </citation>
    <scope>NUCLEOTIDE SEQUENCE</scope>
    <source>
        <strain evidence="1">CteLh2</strain>
    </source>
</reference>
<sequence>MELKDIINIGDKVRIINDDNELDIIEGKVYEVIDADDYVVCIENEEGRMQTHCKEFVEKVV</sequence>
<accession>A0A8S5U5T8</accession>
<proteinExistence type="predicted"/>
<dbReference type="EMBL" id="BK016017">
    <property type="protein sequence ID" value="DAF89823.1"/>
    <property type="molecule type" value="Genomic_DNA"/>
</dbReference>
<name>A0A8S5U5T8_9CAUD</name>
<evidence type="ECO:0000313" key="1">
    <source>
        <dbReference type="EMBL" id="DAF89823.1"/>
    </source>
</evidence>
<organism evidence="1">
    <name type="scientific">Siphoviridae sp. cteLh2</name>
    <dbReference type="NCBI Taxonomy" id="2825590"/>
    <lineage>
        <taxon>Viruses</taxon>
        <taxon>Duplodnaviria</taxon>
        <taxon>Heunggongvirae</taxon>
        <taxon>Uroviricota</taxon>
        <taxon>Caudoviricetes</taxon>
    </lineage>
</organism>